<dbReference type="AlphaFoldDB" id="A0A9D4CQN0"/>
<keyword evidence="3" id="KW-1185">Reference proteome</keyword>
<accession>A0A9D4CQN0</accession>
<evidence type="ECO:0000313" key="2">
    <source>
        <dbReference type="EMBL" id="KAH3728633.1"/>
    </source>
</evidence>
<proteinExistence type="predicted"/>
<reference evidence="2" key="1">
    <citation type="journal article" date="2019" name="bioRxiv">
        <title>The Genome of the Zebra Mussel, Dreissena polymorpha: A Resource for Invasive Species Research.</title>
        <authorList>
            <person name="McCartney M.A."/>
            <person name="Auch B."/>
            <person name="Kono T."/>
            <person name="Mallez S."/>
            <person name="Zhang Y."/>
            <person name="Obille A."/>
            <person name="Becker A."/>
            <person name="Abrahante J.E."/>
            <person name="Garbe J."/>
            <person name="Badalamenti J.P."/>
            <person name="Herman A."/>
            <person name="Mangelson H."/>
            <person name="Liachko I."/>
            <person name="Sullivan S."/>
            <person name="Sone E.D."/>
            <person name="Koren S."/>
            <person name="Silverstein K.A.T."/>
            <person name="Beckman K.B."/>
            <person name="Gohl D.M."/>
        </authorList>
    </citation>
    <scope>NUCLEOTIDE SEQUENCE</scope>
    <source>
        <strain evidence="2">Duluth1</strain>
        <tissue evidence="2">Whole animal</tissue>
    </source>
</reference>
<comment type="caution">
    <text evidence="2">The sequence shown here is derived from an EMBL/GenBank/DDBJ whole genome shotgun (WGS) entry which is preliminary data.</text>
</comment>
<sequence length="103" mass="11216">MDCIDDVTPRIEAKRGVYIRCAGVSSESRALAVFCSLIKLILSTWKVDVMTKVLSSKISYGNITVSKLLFLNTKEAEDCGKKISGSGGHGFDPLSGSEEREKE</sequence>
<evidence type="ECO:0000313" key="3">
    <source>
        <dbReference type="Proteomes" id="UP000828390"/>
    </source>
</evidence>
<organism evidence="2 3">
    <name type="scientific">Dreissena polymorpha</name>
    <name type="common">Zebra mussel</name>
    <name type="synonym">Mytilus polymorpha</name>
    <dbReference type="NCBI Taxonomy" id="45954"/>
    <lineage>
        <taxon>Eukaryota</taxon>
        <taxon>Metazoa</taxon>
        <taxon>Spiralia</taxon>
        <taxon>Lophotrochozoa</taxon>
        <taxon>Mollusca</taxon>
        <taxon>Bivalvia</taxon>
        <taxon>Autobranchia</taxon>
        <taxon>Heteroconchia</taxon>
        <taxon>Euheterodonta</taxon>
        <taxon>Imparidentia</taxon>
        <taxon>Neoheterodontei</taxon>
        <taxon>Myida</taxon>
        <taxon>Dreissenoidea</taxon>
        <taxon>Dreissenidae</taxon>
        <taxon>Dreissena</taxon>
    </lineage>
</organism>
<gene>
    <name evidence="2" type="ORF">DPMN_054592</name>
</gene>
<evidence type="ECO:0000256" key="1">
    <source>
        <dbReference type="SAM" id="MobiDB-lite"/>
    </source>
</evidence>
<name>A0A9D4CQN0_DREPO</name>
<protein>
    <submittedName>
        <fullName evidence="2">Uncharacterized protein</fullName>
    </submittedName>
</protein>
<dbReference type="Proteomes" id="UP000828390">
    <property type="component" value="Unassembled WGS sequence"/>
</dbReference>
<dbReference type="EMBL" id="JAIWYP010000012">
    <property type="protein sequence ID" value="KAH3728633.1"/>
    <property type="molecule type" value="Genomic_DNA"/>
</dbReference>
<reference evidence="2" key="2">
    <citation type="submission" date="2020-11" db="EMBL/GenBank/DDBJ databases">
        <authorList>
            <person name="McCartney M.A."/>
            <person name="Auch B."/>
            <person name="Kono T."/>
            <person name="Mallez S."/>
            <person name="Becker A."/>
            <person name="Gohl D.M."/>
            <person name="Silverstein K.A.T."/>
            <person name="Koren S."/>
            <person name="Bechman K.B."/>
            <person name="Herman A."/>
            <person name="Abrahante J.E."/>
            <person name="Garbe J."/>
        </authorList>
    </citation>
    <scope>NUCLEOTIDE SEQUENCE</scope>
    <source>
        <strain evidence="2">Duluth1</strain>
        <tissue evidence="2">Whole animal</tissue>
    </source>
</reference>
<feature type="region of interest" description="Disordered" evidence="1">
    <location>
        <begin position="80"/>
        <end position="103"/>
    </location>
</feature>